<evidence type="ECO:0000313" key="2">
    <source>
        <dbReference type="EMBL" id="RHY31442.1"/>
    </source>
</evidence>
<feature type="signal peptide" evidence="1">
    <location>
        <begin position="1"/>
        <end position="19"/>
    </location>
</feature>
<accession>A0A3R6Z698</accession>
<reference evidence="2 3" key="1">
    <citation type="submission" date="2018-08" db="EMBL/GenBank/DDBJ databases">
        <title>Aphanomyces genome sequencing and annotation.</title>
        <authorList>
            <person name="Minardi D."/>
            <person name="Oidtmann B."/>
            <person name="Van Der Giezen M."/>
            <person name="Studholme D.J."/>
        </authorList>
    </citation>
    <scope>NUCLEOTIDE SEQUENCE [LARGE SCALE GENOMIC DNA]</scope>
    <source>
        <strain evidence="2 3">NJM0002</strain>
    </source>
</reference>
<protein>
    <recommendedName>
        <fullName evidence="4">CBM1 domain-containing protein</fullName>
    </recommendedName>
</protein>
<sequence>MQVLAIALVAASSVAQVFAADVGGMCGGIAAIQCDQWLMCKMSSNKPDASGVCQWIPTGKEGAKCGGIAGIKCNTGLKCKVPTTIPDAYGTCVKK</sequence>
<proteinExistence type="predicted"/>
<dbReference type="EMBL" id="QUSY01000214">
    <property type="protein sequence ID" value="RHY31442.1"/>
    <property type="molecule type" value="Genomic_DNA"/>
</dbReference>
<keyword evidence="3" id="KW-1185">Reference proteome</keyword>
<feature type="chain" id="PRO_5018786233" description="CBM1 domain-containing protein" evidence="1">
    <location>
        <begin position="20"/>
        <end position="95"/>
    </location>
</feature>
<dbReference type="Proteomes" id="UP000285060">
    <property type="component" value="Unassembled WGS sequence"/>
</dbReference>
<gene>
    <name evidence="2" type="ORF">DYB32_003492</name>
</gene>
<organism evidence="2 3">
    <name type="scientific">Aphanomyces invadans</name>
    <dbReference type="NCBI Taxonomy" id="157072"/>
    <lineage>
        <taxon>Eukaryota</taxon>
        <taxon>Sar</taxon>
        <taxon>Stramenopiles</taxon>
        <taxon>Oomycota</taxon>
        <taxon>Saprolegniomycetes</taxon>
        <taxon>Saprolegniales</taxon>
        <taxon>Verrucalvaceae</taxon>
        <taxon>Aphanomyces</taxon>
    </lineage>
</organism>
<evidence type="ECO:0000256" key="1">
    <source>
        <dbReference type="SAM" id="SignalP"/>
    </source>
</evidence>
<comment type="caution">
    <text evidence="2">The sequence shown here is derived from an EMBL/GenBank/DDBJ whole genome shotgun (WGS) entry which is preliminary data.</text>
</comment>
<keyword evidence="1" id="KW-0732">Signal</keyword>
<dbReference type="AlphaFoldDB" id="A0A3R6Z698"/>
<evidence type="ECO:0008006" key="4">
    <source>
        <dbReference type="Google" id="ProtNLM"/>
    </source>
</evidence>
<name>A0A3R6Z698_9STRA</name>
<evidence type="ECO:0000313" key="3">
    <source>
        <dbReference type="Proteomes" id="UP000285060"/>
    </source>
</evidence>
<dbReference type="VEuPathDB" id="FungiDB:H310_09005"/>